<dbReference type="EMBL" id="VHII01000018">
    <property type="protein sequence ID" value="KAF1376878.1"/>
    <property type="molecule type" value="Genomic_DNA"/>
</dbReference>
<dbReference type="PANTHER" id="PTHR28366">
    <property type="entry name" value="CHROMOSOME 1 OPEN READING FRAME 131"/>
    <property type="match status" value="1"/>
</dbReference>
<feature type="compositionally biased region" description="Basic residues" evidence="1">
    <location>
        <begin position="205"/>
        <end position="219"/>
    </location>
</feature>
<dbReference type="InterPro" id="IPR027973">
    <property type="entry name" value="FSAF1-like"/>
</dbReference>
<organism evidence="2 3">
    <name type="scientific">Perca fluviatilis</name>
    <name type="common">European perch</name>
    <dbReference type="NCBI Taxonomy" id="8168"/>
    <lineage>
        <taxon>Eukaryota</taxon>
        <taxon>Metazoa</taxon>
        <taxon>Chordata</taxon>
        <taxon>Craniata</taxon>
        <taxon>Vertebrata</taxon>
        <taxon>Euteleostomi</taxon>
        <taxon>Actinopterygii</taxon>
        <taxon>Neopterygii</taxon>
        <taxon>Teleostei</taxon>
        <taxon>Neoteleostei</taxon>
        <taxon>Acanthomorphata</taxon>
        <taxon>Eupercaria</taxon>
        <taxon>Perciformes</taxon>
        <taxon>Percoidei</taxon>
        <taxon>Percidae</taxon>
        <taxon>Percinae</taxon>
        <taxon>Perca</taxon>
    </lineage>
</organism>
<evidence type="ECO:0000256" key="1">
    <source>
        <dbReference type="SAM" id="MobiDB-lite"/>
    </source>
</evidence>
<proteinExistence type="predicted"/>
<accession>A0A6A5EDD6</accession>
<dbReference type="InterPro" id="IPR052852">
    <property type="entry name" value="SSU_Processome_Comp"/>
</dbReference>
<keyword evidence="3" id="KW-1185">Reference proteome</keyword>
<evidence type="ECO:0000313" key="2">
    <source>
        <dbReference type="EMBL" id="KAF1376878.1"/>
    </source>
</evidence>
<sequence>MNGKEDEDCLFLEHVLDKLYEFDDGPASKKKLKSQKKKKRKRPEEEEEEEEEQFSTVKDICSDAEDSRADYAGTEHQPQQPKTGETGPTIRQASKVEVVTFQDPRKKPKTKQMPAPDKMPALQKTTETKESDPLEELNLEKARLEVHRFGITGYRKEQQRVFEQDRAVMLGARPPKKDYVNYKMLQQQIKEKKQKAKEEVQPDLKKKKKQSNQRDKKRKLQGDPENQRQQEAQIGERLNPPGWENPRGPEEELASKTLSVAQLTAGLFAVEVDESRNTT</sequence>
<dbReference type="Pfam" id="PF15375">
    <property type="entry name" value="FSAF1"/>
    <property type="match status" value="1"/>
</dbReference>
<evidence type="ECO:0000313" key="3">
    <source>
        <dbReference type="Proteomes" id="UP000465112"/>
    </source>
</evidence>
<comment type="caution">
    <text evidence="2">The sequence shown here is derived from an EMBL/GenBank/DDBJ whole genome shotgun (WGS) entry which is preliminary data.</text>
</comment>
<protein>
    <submittedName>
        <fullName evidence="2">Uncharacterized protein</fullName>
    </submittedName>
</protein>
<reference evidence="2 3" key="1">
    <citation type="submission" date="2019-06" db="EMBL/GenBank/DDBJ databases">
        <title>A chromosome-scale genome assembly of the European perch, Perca fluviatilis.</title>
        <authorList>
            <person name="Roques C."/>
            <person name="Zahm M."/>
            <person name="Cabau C."/>
            <person name="Klopp C."/>
            <person name="Bouchez O."/>
            <person name="Donnadieu C."/>
            <person name="Kuhl H."/>
            <person name="Gislard M."/>
            <person name="Guendouz S."/>
            <person name="Journot L."/>
            <person name="Haffray P."/>
            <person name="Bestin A."/>
            <person name="Morvezen R."/>
            <person name="Feron R."/>
            <person name="Wen M."/>
            <person name="Jouanno E."/>
            <person name="Herpin A."/>
            <person name="Schartl M."/>
            <person name="Postlethwait J."/>
            <person name="Schaerlinger B."/>
            <person name="Chardard D."/>
            <person name="Lecocq T."/>
            <person name="Poncet C."/>
            <person name="Jaffrelo L."/>
            <person name="Lampietro C."/>
            <person name="Guiguen Y."/>
        </authorList>
    </citation>
    <scope>NUCLEOTIDE SEQUENCE [LARGE SCALE GENOMIC DNA]</scope>
    <source>
        <tissue evidence="2">Blood</tissue>
    </source>
</reference>
<dbReference type="Proteomes" id="UP000465112">
    <property type="component" value="Unassembled WGS sequence"/>
</dbReference>
<feature type="region of interest" description="Disordered" evidence="1">
    <location>
        <begin position="190"/>
        <end position="258"/>
    </location>
</feature>
<feature type="region of interest" description="Disordered" evidence="1">
    <location>
        <begin position="22"/>
        <end position="135"/>
    </location>
</feature>
<feature type="compositionally biased region" description="Basic residues" evidence="1">
    <location>
        <begin position="28"/>
        <end position="41"/>
    </location>
</feature>
<dbReference type="AlphaFoldDB" id="A0A6A5EDD6"/>
<feature type="compositionally biased region" description="Basic and acidic residues" evidence="1">
    <location>
        <begin position="126"/>
        <end position="135"/>
    </location>
</feature>
<dbReference type="PANTHER" id="PTHR28366:SF1">
    <property type="entry name" value="CHROMOSOME 1 OPEN READING FRAME 131"/>
    <property type="match status" value="1"/>
</dbReference>
<name>A0A6A5EDD6_PERFL</name>
<gene>
    <name evidence="2" type="ORF">PFLUV_G00216050</name>
</gene>